<dbReference type="EMBL" id="GAKP01010926">
    <property type="protein sequence ID" value="JAC48026.1"/>
    <property type="molecule type" value="Transcribed_RNA"/>
</dbReference>
<dbReference type="OrthoDB" id="1937899at2759"/>
<feature type="compositionally biased region" description="Polar residues" evidence="1">
    <location>
        <begin position="132"/>
        <end position="147"/>
    </location>
</feature>
<feature type="compositionally biased region" description="Polar residues" evidence="1">
    <location>
        <begin position="75"/>
        <end position="90"/>
    </location>
</feature>
<feature type="compositionally biased region" description="Low complexity" evidence="1">
    <location>
        <begin position="51"/>
        <end position="66"/>
    </location>
</feature>
<feature type="compositionally biased region" description="Polar residues" evidence="1">
    <location>
        <begin position="112"/>
        <end position="125"/>
    </location>
</feature>
<accession>A0A034VXH3</accession>
<proteinExistence type="predicted"/>
<feature type="compositionally biased region" description="Polar residues" evidence="1">
    <location>
        <begin position="174"/>
        <end position="185"/>
    </location>
</feature>
<organism evidence="2">
    <name type="scientific">Bactrocera dorsalis</name>
    <name type="common">Oriental fruit fly</name>
    <name type="synonym">Dacus dorsalis</name>
    <dbReference type="NCBI Taxonomy" id="27457"/>
    <lineage>
        <taxon>Eukaryota</taxon>
        <taxon>Metazoa</taxon>
        <taxon>Ecdysozoa</taxon>
        <taxon>Arthropoda</taxon>
        <taxon>Hexapoda</taxon>
        <taxon>Insecta</taxon>
        <taxon>Pterygota</taxon>
        <taxon>Neoptera</taxon>
        <taxon>Endopterygota</taxon>
        <taxon>Diptera</taxon>
        <taxon>Brachycera</taxon>
        <taxon>Muscomorpha</taxon>
        <taxon>Tephritoidea</taxon>
        <taxon>Tephritidae</taxon>
        <taxon>Bactrocera</taxon>
        <taxon>Bactrocera</taxon>
    </lineage>
</organism>
<dbReference type="AlphaFoldDB" id="A0A034VXH3"/>
<evidence type="ECO:0000256" key="1">
    <source>
        <dbReference type="SAM" id="MobiDB-lite"/>
    </source>
</evidence>
<feature type="region of interest" description="Disordered" evidence="1">
    <location>
        <begin position="1"/>
        <end position="90"/>
    </location>
</feature>
<evidence type="ECO:0000313" key="2">
    <source>
        <dbReference type="EMBL" id="JAC48026.1"/>
    </source>
</evidence>
<feature type="compositionally biased region" description="Polar residues" evidence="1">
    <location>
        <begin position="156"/>
        <end position="165"/>
    </location>
</feature>
<protein>
    <submittedName>
        <fullName evidence="2">Uncharacterized protein</fullName>
    </submittedName>
</protein>
<name>A0A034VXH3_BACDO</name>
<feature type="region of interest" description="Disordered" evidence="1">
    <location>
        <begin position="106"/>
        <end position="185"/>
    </location>
</feature>
<sequence length="185" mass="20056">MRSLLTSWLKPKQTITKEKPTSTPAPRRINLSEDIFASTSDSEAEGHEVAPEITISSTSTSVSPPAEVEEEKNAPNLSTVDLTNQSQSNDSVVANLLNSEEVVLDNVESGRPESQITKSKNNASTEKLLGKSTVSPPSEKPTGSRQRSLLEMLDQCYTTKSNNGPDTKRICLSKISNPNTKTPTK</sequence>
<reference evidence="2" key="1">
    <citation type="journal article" date="2014" name="BMC Genomics">
        <title>Characterizing the developmental transcriptome of the oriental fruit fly, Bactrocera dorsalis (Diptera: Tephritidae) through comparative genomic analysis with Drosophila melanogaster utilizing modENCODE datasets.</title>
        <authorList>
            <person name="Geib S.M."/>
            <person name="Calla B."/>
            <person name="Hall B."/>
            <person name="Hou S."/>
            <person name="Manoukis N.C."/>
        </authorList>
    </citation>
    <scope>NUCLEOTIDE SEQUENCE</scope>
    <source>
        <strain evidence="2">Punador</strain>
    </source>
</reference>